<dbReference type="EMBL" id="CAJOAX010026674">
    <property type="protein sequence ID" value="CAF4227713.1"/>
    <property type="molecule type" value="Genomic_DNA"/>
</dbReference>
<dbReference type="Proteomes" id="UP000663823">
    <property type="component" value="Unassembled WGS sequence"/>
</dbReference>
<protein>
    <submittedName>
        <fullName evidence="1">Uncharacterized protein</fullName>
    </submittedName>
</protein>
<proteinExistence type="predicted"/>
<sequence>MWEKDGLHPTNSCWLATDNAATFTGIHEGVIAKLKRHLSAEWLASTPCVAHSFALVGGEASYLQKSIRIWSSISGCIKPIVDNVYPGSQALLTCLQQIMLDTNSSNTERENAKRLLNSILEDEFLFLLHMHHDLHEIVL</sequence>
<accession>A0A820D5U2</accession>
<dbReference type="AlphaFoldDB" id="A0A820D5U2"/>
<name>A0A820D5U2_9BILA</name>
<gene>
    <name evidence="1" type="ORF">OTI717_LOCUS39617</name>
</gene>
<reference evidence="1" key="1">
    <citation type="submission" date="2021-02" db="EMBL/GenBank/DDBJ databases">
        <authorList>
            <person name="Nowell W R."/>
        </authorList>
    </citation>
    <scope>NUCLEOTIDE SEQUENCE</scope>
</reference>
<evidence type="ECO:0000313" key="1">
    <source>
        <dbReference type="EMBL" id="CAF4227713.1"/>
    </source>
</evidence>
<comment type="caution">
    <text evidence="1">The sequence shown here is derived from an EMBL/GenBank/DDBJ whole genome shotgun (WGS) entry which is preliminary data.</text>
</comment>
<evidence type="ECO:0000313" key="2">
    <source>
        <dbReference type="Proteomes" id="UP000663823"/>
    </source>
</evidence>
<organism evidence="1 2">
    <name type="scientific">Rotaria sordida</name>
    <dbReference type="NCBI Taxonomy" id="392033"/>
    <lineage>
        <taxon>Eukaryota</taxon>
        <taxon>Metazoa</taxon>
        <taxon>Spiralia</taxon>
        <taxon>Gnathifera</taxon>
        <taxon>Rotifera</taxon>
        <taxon>Eurotatoria</taxon>
        <taxon>Bdelloidea</taxon>
        <taxon>Philodinida</taxon>
        <taxon>Philodinidae</taxon>
        <taxon>Rotaria</taxon>
    </lineage>
</organism>